<gene>
    <name evidence="1" type="ORF">BM613_14590</name>
</gene>
<dbReference type="Proteomes" id="UP000245380">
    <property type="component" value="Unassembled WGS sequence"/>
</dbReference>
<keyword evidence="2" id="KW-1185">Reference proteome</keyword>
<dbReference type="EMBL" id="MPDK01000131">
    <property type="protein sequence ID" value="PWI49849.1"/>
    <property type="molecule type" value="Genomic_DNA"/>
</dbReference>
<evidence type="ECO:0000313" key="1">
    <source>
        <dbReference type="EMBL" id="PWI49849.1"/>
    </source>
</evidence>
<dbReference type="RefSeq" id="WP_181363217.1">
    <property type="nucleotide sequence ID" value="NZ_MPDK01000131.1"/>
</dbReference>
<accession>A0A2U3CLG8</accession>
<comment type="caution">
    <text evidence="1">The sequence shown here is derived from an EMBL/GenBank/DDBJ whole genome shotgun (WGS) entry which is preliminary data.</text>
</comment>
<name>A0A2U3CLG8_SULT2</name>
<evidence type="ECO:0000313" key="2">
    <source>
        <dbReference type="Proteomes" id="UP000245380"/>
    </source>
</evidence>
<dbReference type="AlphaFoldDB" id="A0A2U3CLG8"/>
<protein>
    <submittedName>
        <fullName evidence="1">Uncharacterized protein</fullName>
    </submittedName>
</protein>
<proteinExistence type="predicted"/>
<feature type="non-terminal residue" evidence="1">
    <location>
        <position position="1"/>
    </location>
</feature>
<feature type="non-terminal residue" evidence="1">
    <location>
        <position position="124"/>
    </location>
</feature>
<sequence>SYYENPLNNFDKAEQLSKTILEKYPNGLLAKGNFTRSFFAKIRLPDFQLDETPVNQFISEFQKYPKHFYDKQTMDQIRTVLLKKAIEEKNWEKIEKIEKEISDKWFTASVYNGTAWKLADGDHI</sequence>
<organism evidence="1 2">
    <name type="scientific">Sulfoacidibacillus thermotolerans</name>
    <name type="common">Acidibacillus sulfuroxidans</name>
    <dbReference type="NCBI Taxonomy" id="1765684"/>
    <lineage>
        <taxon>Bacteria</taxon>
        <taxon>Bacillati</taxon>
        <taxon>Bacillota</taxon>
        <taxon>Bacilli</taxon>
        <taxon>Bacillales</taxon>
        <taxon>Alicyclobacillaceae</taxon>
        <taxon>Sulfoacidibacillus</taxon>
    </lineage>
</organism>
<reference evidence="1 2" key="1">
    <citation type="submission" date="2016-11" db="EMBL/GenBank/DDBJ databases">
        <title>Comparative genomics of Acidibacillus ferroxidans species.</title>
        <authorList>
            <person name="Oliveira G."/>
            <person name="Nunes G."/>
            <person name="Oliveira R."/>
            <person name="Araujo F."/>
            <person name="Salim A."/>
            <person name="Scholte L."/>
            <person name="Morais D."/>
            <person name="Nancucheo I."/>
            <person name="Johnson D.B."/>
            <person name="Grail B."/>
            <person name="Bittencourt J."/>
            <person name="Valadares R."/>
        </authorList>
    </citation>
    <scope>NUCLEOTIDE SEQUENCE [LARGE SCALE GENOMIC DNA]</scope>
    <source>
        <strain evidence="1 2">Y002</strain>
    </source>
</reference>